<name>A0A7I8X2T2_BURXY</name>
<dbReference type="OrthoDB" id="5775046at2759"/>
<dbReference type="AlphaFoldDB" id="A0A7I8X2T2"/>
<organism evidence="4 5">
    <name type="scientific">Bursaphelenchus xylophilus</name>
    <name type="common">Pinewood nematode worm</name>
    <name type="synonym">Aphelenchoides xylophilus</name>
    <dbReference type="NCBI Taxonomy" id="6326"/>
    <lineage>
        <taxon>Eukaryota</taxon>
        <taxon>Metazoa</taxon>
        <taxon>Ecdysozoa</taxon>
        <taxon>Nematoda</taxon>
        <taxon>Chromadorea</taxon>
        <taxon>Rhabditida</taxon>
        <taxon>Tylenchina</taxon>
        <taxon>Tylenchomorpha</taxon>
        <taxon>Aphelenchoidea</taxon>
        <taxon>Aphelenchoididae</taxon>
        <taxon>Bursaphelenchus</taxon>
    </lineage>
</organism>
<evidence type="ECO:0000256" key="2">
    <source>
        <dbReference type="ARBA" id="ARBA00022737"/>
    </source>
</evidence>
<evidence type="ECO:0000313" key="4">
    <source>
        <dbReference type="EMBL" id="CAD5234984.1"/>
    </source>
</evidence>
<dbReference type="Gene3D" id="1.25.40.420">
    <property type="match status" value="1"/>
</dbReference>
<protein>
    <submittedName>
        <fullName evidence="4">(pine wood nematode) hypothetical protein</fullName>
    </submittedName>
</protein>
<accession>A0A7I8X2T2</accession>
<dbReference type="PANTHER" id="PTHR45632">
    <property type="entry name" value="LD33804P"/>
    <property type="match status" value="1"/>
</dbReference>
<dbReference type="PANTHER" id="PTHR45632:SF3">
    <property type="entry name" value="KELCH-LIKE PROTEIN 32"/>
    <property type="match status" value="1"/>
</dbReference>
<dbReference type="SMR" id="A0A7I8X2T2"/>
<dbReference type="EMBL" id="CAJFDI010000006">
    <property type="protein sequence ID" value="CAD5234984.1"/>
    <property type="molecule type" value="Genomic_DNA"/>
</dbReference>
<dbReference type="EMBL" id="CAJFCV020000006">
    <property type="protein sequence ID" value="CAG9131097.1"/>
    <property type="molecule type" value="Genomic_DNA"/>
</dbReference>
<keyword evidence="5" id="KW-1185">Reference proteome</keyword>
<reference evidence="4" key="1">
    <citation type="submission" date="2020-09" db="EMBL/GenBank/DDBJ databases">
        <authorList>
            <person name="Kikuchi T."/>
        </authorList>
    </citation>
    <scope>NUCLEOTIDE SEQUENCE</scope>
    <source>
        <strain evidence="4">Ka4C1</strain>
    </source>
</reference>
<dbReference type="InterPro" id="IPR011705">
    <property type="entry name" value="BACK"/>
</dbReference>
<proteinExistence type="predicted"/>
<sequence length="612" mass="70889">MAVDSSDSWWFNQLHPHLDDPSADICIHCLNNDYLFAHSDVIHEIWPQLLIKAEPVDPKSCDQKMSSEWKHIRRQHFMILLDKNTLNYLLELCYGRLEKEFIKNEYFYKQIEMAVNFCPLDDSKISVFHGQSFKDFHLNLLISQLKDQDMILKYIMLLKYDKPKAKELIPQLTYCLYNLIKSNGMALIQFTRIEIDEVLQLLSNDSLHINSEAKVLELILLFIAQNEKGEDDRLTMAKKLIPAVRFNENNFQEKAPELIAKKEMTLENLNQFLDPNKPTTRLPRDFLIIYGGWLDKPTRMCQVFARHQNKFLETNFLADRSPLAYHILVEMRQTIYLIGGYNNEEYLKKVRKLKDGASEWASCPSMFAPRCYASACTDDERWIYVCGGYNGRRRLRSVEKFDAIEEKWYKLPPMHHHRSDAAAAYFKGRVIVAGGFNGETVMPFVEIYCEETRQWSEVWNMNTPRSGLSIVPFEDKLYAIGGYTSGEITDTVEVLYDTHGAWREQTKLNQKRSNFSAIQYDGNLYVMGGHDGTSTTKSVEVLRAGSNTFEAGPDLLVKCSAFRTAVLRNWNSIKFVDDKMISDCLDEEIEVSEVGMDLIPEEDEAMAMDDDL</sequence>
<dbReference type="InterPro" id="IPR006652">
    <property type="entry name" value="Kelch_1"/>
</dbReference>
<feature type="domain" description="BACK" evidence="3">
    <location>
        <begin position="189"/>
        <end position="247"/>
    </location>
</feature>
<dbReference type="SMART" id="SM00612">
    <property type="entry name" value="Kelch"/>
    <property type="match status" value="5"/>
</dbReference>
<dbReference type="Gene3D" id="2.120.10.80">
    <property type="entry name" value="Kelch-type beta propeller"/>
    <property type="match status" value="1"/>
</dbReference>
<evidence type="ECO:0000313" key="5">
    <source>
        <dbReference type="Proteomes" id="UP000659654"/>
    </source>
</evidence>
<dbReference type="SUPFAM" id="SSF117281">
    <property type="entry name" value="Kelch motif"/>
    <property type="match status" value="1"/>
</dbReference>
<keyword evidence="1" id="KW-0880">Kelch repeat</keyword>
<dbReference type="InterPro" id="IPR015915">
    <property type="entry name" value="Kelch-typ_b-propeller"/>
</dbReference>
<keyword evidence="2" id="KW-0677">Repeat</keyword>
<dbReference type="Proteomes" id="UP000659654">
    <property type="component" value="Unassembled WGS sequence"/>
</dbReference>
<evidence type="ECO:0000256" key="1">
    <source>
        <dbReference type="ARBA" id="ARBA00022441"/>
    </source>
</evidence>
<dbReference type="Pfam" id="PF07707">
    <property type="entry name" value="BACK"/>
    <property type="match status" value="1"/>
</dbReference>
<dbReference type="Pfam" id="PF01344">
    <property type="entry name" value="Kelch_1"/>
    <property type="match status" value="4"/>
</dbReference>
<gene>
    <name evidence="4" type="ORF">BXYJ_LOCUS15075</name>
</gene>
<dbReference type="Proteomes" id="UP000582659">
    <property type="component" value="Unassembled WGS sequence"/>
</dbReference>
<evidence type="ECO:0000259" key="3">
    <source>
        <dbReference type="Pfam" id="PF07707"/>
    </source>
</evidence>
<comment type="caution">
    <text evidence="4">The sequence shown here is derived from an EMBL/GenBank/DDBJ whole genome shotgun (WGS) entry which is preliminary data.</text>
</comment>